<accession>A0ABP0GUZ6</accession>
<organism evidence="1 2">
    <name type="scientific">Clavelina lepadiformis</name>
    <name type="common">Light-bulb sea squirt</name>
    <name type="synonym">Ascidia lepadiformis</name>
    <dbReference type="NCBI Taxonomy" id="159417"/>
    <lineage>
        <taxon>Eukaryota</taxon>
        <taxon>Metazoa</taxon>
        <taxon>Chordata</taxon>
        <taxon>Tunicata</taxon>
        <taxon>Ascidiacea</taxon>
        <taxon>Aplousobranchia</taxon>
        <taxon>Clavelinidae</taxon>
        <taxon>Clavelina</taxon>
    </lineage>
</organism>
<comment type="caution">
    <text evidence="1">The sequence shown here is derived from an EMBL/GenBank/DDBJ whole genome shotgun (WGS) entry which is preliminary data.</text>
</comment>
<name>A0ABP0GUZ6_CLALP</name>
<evidence type="ECO:0000313" key="1">
    <source>
        <dbReference type="EMBL" id="CAK8695380.1"/>
    </source>
</evidence>
<proteinExistence type="predicted"/>
<keyword evidence="2" id="KW-1185">Reference proteome</keyword>
<dbReference type="Proteomes" id="UP001642483">
    <property type="component" value="Unassembled WGS sequence"/>
</dbReference>
<protein>
    <submittedName>
        <fullName evidence="1">Uncharacterized protein</fullName>
    </submittedName>
</protein>
<evidence type="ECO:0000313" key="2">
    <source>
        <dbReference type="Proteomes" id="UP001642483"/>
    </source>
</evidence>
<dbReference type="EMBL" id="CAWYQH010000152">
    <property type="protein sequence ID" value="CAK8695380.1"/>
    <property type="molecule type" value="Genomic_DNA"/>
</dbReference>
<reference evidence="1 2" key="1">
    <citation type="submission" date="2024-02" db="EMBL/GenBank/DDBJ databases">
        <authorList>
            <person name="Daric V."/>
            <person name="Darras S."/>
        </authorList>
    </citation>
    <scope>NUCLEOTIDE SEQUENCE [LARGE SCALE GENOMIC DNA]</scope>
</reference>
<sequence length="116" mass="13087">MDFDEYCRRVFRNGMVDYVYVGTRWAKLKDLTTNDGFSSLTVSEVSIITNSKDSNFVLRGEKYAFVNHFEESFAYASPTRTISYASTPELIVAACGSNGSLRHCQSAVQFGITWLK</sequence>
<gene>
    <name evidence="1" type="ORF">CVLEPA_LOCUS28662</name>
</gene>